<dbReference type="RefSeq" id="WP_204537409.1">
    <property type="nucleotide sequence ID" value="NZ_JAFBFI010000001.1"/>
</dbReference>
<evidence type="ECO:0000313" key="3">
    <source>
        <dbReference type="EMBL" id="MBM7690722.1"/>
    </source>
</evidence>
<comment type="caution">
    <text evidence="3">The sequence shown here is derived from an EMBL/GenBank/DDBJ whole genome shotgun (WGS) entry which is preliminary data.</text>
</comment>
<evidence type="ECO:0000313" key="4">
    <source>
        <dbReference type="Proteomes" id="UP000823486"/>
    </source>
</evidence>
<keyword evidence="1" id="KW-0479">Metal-binding</keyword>
<dbReference type="Proteomes" id="UP000823486">
    <property type="component" value="Unassembled WGS sequence"/>
</dbReference>
<proteinExistence type="predicted"/>
<accession>A0ABS2QC31</accession>
<dbReference type="PROSITE" id="PS50966">
    <property type="entry name" value="ZF_SWIM"/>
    <property type="match status" value="1"/>
</dbReference>
<keyword evidence="4" id="KW-1185">Reference proteome</keyword>
<reference evidence="3 4" key="1">
    <citation type="submission" date="2021-01" db="EMBL/GenBank/DDBJ databases">
        <title>Genomic Encyclopedia of Type Strains, Phase IV (KMG-IV): sequencing the most valuable type-strain genomes for metagenomic binning, comparative biology and taxonomic classification.</title>
        <authorList>
            <person name="Goeker M."/>
        </authorList>
    </citation>
    <scope>NUCLEOTIDE SEQUENCE [LARGE SCALE GENOMIC DNA]</scope>
    <source>
        <strain evidence="3 4">DSM 105482</strain>
    </source>
</reference>
<feature type="domain" description="SWIM-type" evidence="2">
    <location>
        <begin position="57"/>
        <end position="90"/>
    </location>
</feature>
<keyword evidence="1" id="KW-0862">Zinc</keyword>
<sequence>MDVLMVGEVFLDVLDHRDEDVQQAVQRGFMLYTQGLVYRLADFEDHVTATVQDLVPAKVVLDINSPANSSCSCDEGMLCRHQMAVFLAVYSTRASVNLWIDRWKSKQEAAPIEEEKPSLISARDVLTQKSAFKRSFSSWKSFIDKTFHSYILKNNTMPEYMLDRMWGSFNQKIKERAPVEREWRHLYDFVVMYVVLLNCLKLLKSDPSPKVSLSFFHDLASNLAEELQEIIPSIGRQAQPFAFDEFLEGIKDEAWRLLEGGSSLQYERVDFYRSLWRYLFKSSKWRLKEIERLEETLNERHSEAQTSSYQIALIHLALLTNRDDQAMELLGGLPPSANPFLYAWLQYSIETGNEKRAALFIEHVIKRVNPFLNALASYYERTDFVRTFSMPIRVFCQETKRPELLEKFYRETLPYSYWEYSKVLFEREEFHKWVELQVFAGEGLNMIGNDTVKILQSKDPSLLLPLYHHAVFTSLELKNRQAYKTAVRHLKKLKTIYKKLKQEDRWTEYIENLSVSTKRLRAFQEELQRGKLIHVE</sequence>
<organism evidence="3 4">
    <name type="scientific">Peribacillus deserti</name>
    <dbReference type="NCBI Taxonomy" id="673318"/>
    <lineage>
        <taxon>Bacteria</taxon>
        <taxon>Bacillati</taxon>
        <taxon>Bacillota</taxon>
        <taxon>Bacilli</taxon>
        <taxon>Bacillales</taxon>
        <taxon>Bacillaceae</taxon>
        <taxon>Peribacillus</taxon>
    </lineage>
</organism>
<dbReference type="EMBL" id="JAFBFI010000001">
    <property type="protein sequence ID" value="MBM7690722.1"/>
    <property type="molecule type" value="Genomic_DNA"/>
</dbReference>
<protein>
    <recommendedName>
        <fullName evidence="2">SWIM-type domain-containing protein</fullName>
    </recommendedName>
</protein>
<dbReference type="InterPro" id="IPR007527">
    <property type="entry name" value="Znf_SWIM"/>
</dbReference>
<keyword evidence="1" id="KW-0863">Zinc-finger</keyword>
<evidence type="ECO:0000259" key="2">
    <source>
        <dbReference type="PROSITE" id="PS50966"/>
    </source>
</evidence>
<evidence type="ECO:0000256" key="1">
    <source>
        <dbReference type="PROSITE-ProRule" id="PRU00325"/>
    </source>
</evidence>
<name>A0ABS2QC31_9BACI</name>
<gene>
    <name evidence="3" type="ORF">JOC77_000125</name>
</gene>
<dbReference type="Pfam" id="PF04434">
    <property type="entry name" value="SWIM"/>
    <property type="match status" value="1"/>
</dbReference>